<protein>
    <recommendedName>
        <fullName evidence="2">ASPIC/UnbV domain-containing protein</fullName>
    </recommendedName>
</protein>
<evidence type="ECO:0000259" key="2">
    <source>
        <dbReference type="Pfam" id="PF07593"/>
    </source>
</evidence>
<dbReference type="Proteomes" id="UP000464178">
    <property type="component" value="Chromosome"/>
</dbReference>
<dbReference type="Pfam" id="PF07593">
    <property type="entry name" value="UnbV_ASPIC"/>
    <property type="match status" value="1"/>
</dbReference>
<dbReference type="Pfam" id="PF13432">
    <property type="entry name" value="TPR_16"/>
    <property type="match status" value="1"/>
</dbReference>
<evidence type="ECO:0000256" key="1">
    <source>
        <dbReference type="ARBA" id="ARBA00022729"/>
    </source>
</evidence>
<dbReference type="InterPro" id="IPR011519">
    <property type="entry name" value="UnbV_ASPIC"/>
</dbReference>
<organism evidence="3 4">
    <name type="scientific">Gemmata massiliana</name>
    <dbReference type="NCBI Taxonomy" id="1210884"/>
    <lineage>
        <taxon>Bacteria</taxon>
        <taxon>Pseudomonadati</taxon>
        <taxon>Planctomycetota</taxon>
        <taxon>Planctomycetia</taxon>
        <taxon>Gemmatales</taxon>
        <taxon>Gemmataceae</taxon>
        <taxon>Gemmata</taxon>
    </lineage>
</organism>
<sequence length="1167" mass="129424">MASYLHRHRSKLIAAVVVLLVAAGATAFFVWKRQTRLPNPGEPAYEQFVESFELGSAALDVDVWDVAETNLNKAVELVPQEPAARANRALLNFRTARLPEAERDLKEAERLAPDDPDIAKLRGVLEERGGRYTEAIASLRKATEKDRDDIQALFFLAQTIIKEQKPDSDAEYQRLLEQILAARPNNRYARLELLRAAVRRADRTAVKDVTARLKAEAPSWTFEGGDKIRAAFEEWEKASTGPLDDNALFALTPFANLYLAAPGYAQDATDINPRGGYRGYPLRTFLRLAPVRPSLAPADTELTFTTDALENAPAGRWTTAVPVWLTGEGNPVVFLAGASEVRRVGAPAALPALPAAPDGLVALDWNNDFRTDLFVASPKGVQFYEQGADGNFTEVTAKTKLPADILKGDFAAVLAADVDLDGDLDLLLARQTGAPVLLRNNLDGTFTAQPIFPEVDSGRAFAWADLDHDGAADAVVLDARGRLHVFANERSGVFKRWPVALPDAQYLTVNISDADDDGTFDLIALRADGAILRISDRNKRASWDVAELARWDNLAGAEPGSVRLLVADLDNNGAPDLIASRASGSAAWLGSGNGKFERLSATLPPNIVVTADLTGTGRLDLLALDANGSPTRSRNVGKKEYHWQCIRFRAAPGPAEGDNRINSFGICGEIEFRTGTHVVKRPITGPVSHFGLGTRTKCDVLRIQWPNGTPQIEFARAIDQTVVAEQRLKGSCPFLFTWNGERFVFVTDFMWSTPLGMYINAQNKGGFLQTTEWVKIRGDQLVPRDGHYEVRVNANLWETHYFDHLSLRLIDHPLGTELYVDERFALEPSKPAFHLTQPTRPVAQAWDHRGADVTSVVRAVDGEYLDRAGRGLYQGITNDHWVEVDLGADAPREGPVWLVAHGWIHPTDSSVNYALEQGQNTRPRALTLEVPDGKGGWKVARDKIGFPAGKNKSVLLRLDGLDGPGVARRFRLRTNMEIYWDALHYARGAGGDQITEKELHPTVADLRFRGIVAMTQANRSSPELPHYDQLVAEGQPWRDLIGYHTRFGDIRELLAKTDDRYAILTAGDEIVLRFAAQPDPPQGWKRDFVWVSDGWVKDGDLNTRFGKTVLPLPAHNMASYDVPPTTLENDPVYRRFRKDWDVFHTRYVTPDQYERGLRNFKRRGEQP</sequence>
<evidence type="ECO:0000313" key="4">
    <source>
        <dbReference type="Proteomes" id="UP000464178"/>
    </source>
</evidence>
<proteinExistence type="predicted"/>
<dbReference type="InterPro" id="IPR011990">
    <property type="entry name" value="TPR-like_helical_dom_sf"/>
</dbReference>
<dbReference type="RefSeq" id="WP_162670026.1">
    <property type="nucleotide sequence ID" value="NZ_LR593886.1"/>
</dbReference>
<dbReference type="EMBL" id="LR593886">
    <property type="protein sequence ID" value="VTR95628.1"/>
    <property type="molecule type" value="Genomic_DNA"/>
</dbReference>
<dbReference type="SUPFAM" id="SSF69318">
    <property type="entry name" value="Integrin alpha N-terminal domain"/>
    <property type="match status" value="1"/>
</dbReference>
<keyword evidence="4" id="KW-1185">Reference proteome</keyword>
<dbReference type="SUPFAM" id="SSF48452">
    <property type="entry name" value="TPR-like"/>
    <property type="match status" value="1"/>
</dbReference>
<evidence type="ECO:0000313" key="3">
    <source>
        <dbReference type="EMBL" id="VTR95628.1"/>
    </source>
</evidence>
<gene>
    <name evidence="3" type="ORF">SOIL9_20860</name>
</gene>
<dbReference type="KEGG" id="gms:SOIL9_20860"/>
<accession>A0A6P2D2S6</accession>
<feature type="domain" description="ASPIC/UnbV" evidence="2">
    <location>
        <begin position="686"/>
        <end position="722"/>
    </location>
</feature>
<name>A0A6P2D2S6_9BACT</name>
<keyword evidence="1" id="KW-0732">Signal</keyword>
<dbReference type="PANTHER" id="PTHR44103">
    <property type="entry name" value="PROPROTEIN CONVERTASE P"/>
    <property type="match status" value="1"/>
</dbReference>
<dbReference type="PANTHER" id="PTHR44103:SF1">
    <property type="entry name" value="PROPROTEIN CONVERTASE P"/>
    <property type="match status" value="1"/>
</dbReference>
<dbReference type="InterPro" id="IPR028994">
    <property type="entry name" value="Integrin_alpha_N"/>
</dbReference>
<dbReference type="InterPro" id="IPR013517">
    <property type="entry name" value="FG-GAP"/>
</dbReference>
<dbReference type="AlphaFoldDB" id="A0A6P2D2S6"/>
<dbReference type="Gene3D" id="1.25.40.10">
    <property type="entry name" value="Tetratricopeptide repeat domain"/>
    <property type="match status" value="1"/>
</dbReference>
<dbReference type="InterPro" id="IPR019734">
    <property type="entry name" value="TPR_rpt"/>
</dbReference>
<dbReference type="SMART" id="SM00028">
    <property type="entry name" value="TPR"/>
    <property type="match status" value="2"/>
</dbReference>
<dbReference type="Pfam" id="PF13517">
    <property type="entry name" value="FG-GAP_3"/>
    <property type="match status" value="2"/>
</dbReference>
<reference evidence="3 4" key="1">
    <citation type="submission" date="2019-05" db="EMBL/GenBank/DDBJ databases">
        <authorList>
            <consortium name="Science for Life Laboratories"/>
        </authorList>
    </citation>
    <scope>NUCLEOTIDE SEQUENCE [LARGE SCALE GENOMIC DNA]</scope>
    <source>
        <strain evidence="3">Soil9</strain>
    </source>
</reference>